<dbReference type="RefSeq" id="WP_344524575.1">
    <property type="nucleotide sequence ID" value="NZ_BAAAUG010000097.1"/>
</dbReference>
<comment type="caution">
    <text evidence="3">The sequence shown here is derived from an EMBL/GenBank/DDBJ whole genome shotgun (WGS) entry which is preliminary data.</text>
</comment>
<organism evidence="3 4">
    <name type="scientific">Streptomyces rectiviolaceus</name>
    <dbReference type="NCBI Taxonomy" id="332591"/>
    <lineage>
        <taxon>Bacteria</taxon>
        <taxon>Bacillati</taxon>
        <taxon>Actinomycetota</taxon>
        <taxon>Actinomycetes</taxon>
        <taxon>Kitasatosporales</taxon>
        <taxon>Streptomycetaceae</taxon>
        <taxon>Streptomyces</taxon>
    </lineage>
</organism>
<evidence type="ECO:0000313" key="4">
    <source>
        <dbReference type="Proteomes" id="UP001501637"/>
    </source>
</evidence>
<dbReference type="Proteomes" id="UP001501637">
    <property type="component" value="Unassembled WGS sequence"/>
</dbReference>
<keyword evidence="4" id="KW-1185">Reference proteome</keyword>
<gene>
    <name evidence="3" type="ORF">GCM10010449_52350</name>
</gene>
<evidence type="ECO:0000313" key="3">
    <source>
        <dbReference type="EMBL" id="GAA3124180.1"/>
    </source>
</evidence>
<reference evidence="4" key="1">
    <citation type="journal article" date="2019" name="Int. J. Syst. Evol. Microbiol.">
        <title>The Global Catalogue of Microorganisms (GCM) 10K type strain sequencing project: providing services to taxonomists for standard genome sequencing and annotation.</title>
        <authorList>
            <consortium name="The Broad Institute Genomics Platform"/>
            <consortium name="The Broad Institute Genome Sequencing Center for Infectious Disease"/>
            <person name="Wu L."/>
            <person name="Ma J."/>
        </authorList>
    </citation>
    <scope>NUCLEOTIDE SEQUENCE [LARGE SCALE GENOMIC DNA]</scope>
    <source>
        <strain evidence="4">JCM 9092</strain>
    </source>
</reference>
<evidence type="ECO:0000256" key="1">
    <source>
        <dbReference type="SAM" id="SignalP"/>
    </source>
</evidence>
<feature type="chain" id="PRO_5046223575" description="Deoxyribonuclease NucA/NucB domain-containing protein" evidence="1">
    <location>
        <begin position="22"/>
        <end position="457"/>
    </location>
</feature>
<dbReference type="PROSITE" id="PS51257">
    <property type="entry name" value="PROKAR_LIPOPROTEIN"/>
    <property type="match status" value="1"/>
</dbReference>
<dbReference type="InterPro" id="IPR029476">
    <property type="entry name" value="DNase_NucA_NucB"/>
</dbReference>
<protein>
    <recommendedName>
        <fullName evidence="2">Deoxyribonuclease NucA/NucB domain-containing protein</fullName>
    </recommendedName>
</protein>
<dbReference type="Pfam" id="PF14040">
    <property type="entry name" value="DNase_NucA_NucB"/>
    <property type="match status" value="1"/>
</dbReference>
<evidence type="ECO:0000259" key="2">
    <source>
        <dbReference type="Pfam" id="PF14040"/>
    </source>
</evidence>
<accession>A0ABP6MSR5</accession>
<keyword evidence="1" id="KW-0732">Signal</keyword>
<proteinExistence type="predicted"/>
<name>A0ABP6MSR5_9ACTN</name>
<sequence length="457" mass="48748">MLVGKAVRPVLATAMSVAVLAGAVACGPDGGGQEDKGAQDAGAKARSGQVVQAAGAAPKAQEGGAVKFEFEQGCKKVKAALEGFLKKGLDSIGCWDSAKLPEPEVKTASEIESQAGRQCRAQPGRWFYTRTDACGRVSLTYTVIDLKTKRTTGRAVFTATQEIQLDPKEHNGKASIKEGLWHTENTLRLDAASGSAKGLRASWKTACAGGACAADRAWSGSVPISKGRVLDGATSHVWKGAAPVQSFGVKNTVTILGAGQVLISPAWFAPPMKIRCDRTFGDSRYPSGKNVGCVFPQAVPTMKLPLRNAGQANVAWSMRNLKGHWGWQGRGKPLTRLADEDKSDANRNKICHDGTFKADPQVPDDSCDEYPFAKTRQSGGQRKLAGKDCAEIRPHKETSGKRKGQWTIYYVSNVTPASECTIGHVPNRQNGSVGGSLSGFYQKQRVIDGEKFWISVG</sequence>
<dbReference type="EMBL" id="BAAAUG010000097">
    <property type="protein sequence ID" value="GAA3124180.1"/>
    <property type="molecule type" value="Genomic_DNA"/>
</dbReference>
<feature type="signal peptide" evidence="1">
    <location>
        <begin position="1"/>
        <end position="21"/>
    </location>
</feature>
<feature type="domain" description="Deoxyribonuclease NucA/NucB" evidence="2">
    <location>
        <begin position="338"/>
        <end position="384"/>
    </location>
</feature>